<dbReference type="HAMAP" id="MF_00386">
    <property type="entry name" value="UPF0161_YidD"/>
    <property type="match status" value="1"/>
</dbReference>
<dbReference type="SMART" id="SM01234">
    <property type="entry name" value="Haemolytic"/>
    <property type="match status" value="1"/>
</dbReference>
<dbReference type="NCBIfam" id="TIGR00278">
    <property type="entry name" value="membrane protein insertion efficiency factor YidD"/>
    <property type="match status" value="1"/>
</dbReference>
<evidence type="ECO:0000256" key="1">
    <source>
        <dbReference type="HAMAP-Rule" id="MF_00386"/>
    </source>
</evidence>
<evidence type="ECO:0000313" key="3">
    <source>
        <dbReference type="Proteomes" id="UP000807785"/>
    </source>
</evidence>
<dbReference type="AlphaFoldDB" id="A0A9D7E1I6"/>
<dbReference type="Pfam" id="PF01809">
    <property type="entry name" value="YidD"/>
    <property type="match status" value="1"/>
</dbReference>
<comment type="caution">
    <text evidence="2">The sequence shown here is derived from an EMBL/GenBank/DDBJ whole genome shotgun (WGS) entry which is preliminary data.</text>
</comment>
<dbReference type="PANTHER" id="PTHR33383:SF1">
    <property type="entry name" value="MEMBRANE PROTEIN INSERTION EFFICIENCY FACTOR-RELATED"/>
    <property type="match status" value="1"/>
</dbReference>
<keyword evidence="1" id="KW-0472">Membrane</keyword>
<comment type="similarity">
    <text evidence="1">Belongs to the UPF0161 family.</text>
</comment>
<gene>
    <name evidence="2" type="primary">yidD</name>
    <name evidence="2" type="ORF">IPH26_03050</name>
</gene>
<keyword evidence="1" id="KW-1003">Cell membrane</keyword>
<dbReference type="PANTHER" id="PTHR33383">
    <property type="entry name" value="MEMBRANE PROTEIN INSERTION EFFICIENCY FACTOR-RELATED"/>
    <property type="match status" value="1"/>
</dbReference>
<proteinExistence type="inferred from homology"/>
<sequence>MRRLVCTVLQGYSYLISPLLGHNCRFYPSCANYAREAVEKHGVVYGLWLGSCRVGRCHPWNPGGIDPVP</sequence>
<organism evidence="2 3">
    <name type="scientific">Candidatus Methylophosphatis roskildensis</name>
    <dbReference type="NCBI Taxonomy" id="2899263"/>
    <lineage>
        <taxon>Bacteria</taxon>
        <taxon>Pseudomonadati</taxon>
        <taxon>Pseudomonadota</taxon>
        <taxon>Betaproteobacteria</taxon>
        <taxon>Nitrosomonadales</taxon>
        <taxon>Sterolibacteriaceae</taxon>
        <taxon>Candidatus Methylophosphatis</taxon>
    </lineage>
</organism>
<comment type="subcellular location">
    <subcellularLocation>
        <location evidence="1">Cell membrane</location>
        <topology evidence="1">Peripheral membrane protein</topology>
        <orientation evidence="1">Cytoplasmic side</orientation>
    </subcellularLocation>
</comment>
<dbReference type="Proteomes" id="UP000807785">
    <property type="component" value="Unassembled WGS sequence"/>
</dbReference>
<dbReference type="EMBL" id="JADJEV010000001">
    <property type="protein sequence ID" value="MBK6971973.1"/>
    <property type="molecule type" value="Genomic_DNA"/>
</dbReference>
<name>A0A9D7E1I6_9PROT</name>
<dbReference type="GO" id="GO:0005886">
    <property type="term" value="C:plasma membrane"/>
    <property type="evidence" value="ECO:0007669"/>
    <property type="project" value="UniProtKB-SubCell"/>
</dbReference>
<protein>
    <recommendedName>
        <fullName evidence="1">Putative membrane protein insertion efficiency factor</fullName>
    </recommendedName>
</protein>
<comment type="function">
    <text evidence="1">Could be involved in insertion of integral membrane proteins into the membrane.</text>
</comment>
<evidence type="ECO:0000313" key="2">
    <source>
        <dbReference type="EMBL" id="MBK6971973.1"/>
    </source>
</evidence>
<accession>A0A9D7E1I6</accession>
<dbReference type="InterPro" id="IPR002696">
    <property type="entry name" value="Membr_insert_effic_factor_YidD"/>
</dbReference>
<reference evidence="2" key="1">
    <citation type="submission" date="2020-10" db="EMBL/GenBank/DDBJ databases">
        <title>Connecting structure to function with the recovery of over 1000 high-quality activated sludge metagenome-assembled genomes encoding full-length rRNA genes using long-read sequencing.</title>
        <authorList>
            <person name="Singleton C.M."/>
            <person name="Petriglieri F."/>
            <person name="Kristensen J.M."/>
            <person name="Kirkegaard R.H."/>
            <person name="Michaelsen T.Y."/>
            <person name="Andersen M.H."/>
            <person name="Karst S.M."/>
            <person name="Dueholm M.S."/>
            <person name="Nielsen P.H."/>
            <person name="Albertsen M."/>
        </authorList>
    </citation>
    <scope>NUCLEOTIDE SEQUENCE</scope>
    <source>
        <strain evidence="2">Bjer_18-Q3-R1-45_BAT3C.347</strain>
    </source>
</reference>